<dbReference type="VEuPathDB" id="FungiDB:MFRU_008g03880"/>
<gene>
    <name evidence="2" type="ORF">EYC84_010542</name>
</gene>
<feature type="region of interest" description="Disordered" evidence="1">
    <location>
        <begin position="382"/>
        <end position="488"/>
    </location>
</feature>
<evidence type="ECO:0000313" key="3">
    <source>
        <dbReference type="Proteomes" id="UP000322873"/>
    </source>
</evidence>
<accession>A0A5M9J896</accession>
<dbReference type="AlphaFoldDB" id="A0A5M9J896"/>
<feature type="compositionally biased region" description="Polar residues" evidence="1">
    <location>
        <begin position="447"/>
        <end position="462"/>
    </location>
</feature>
<reference evidence="2 3" key="1">
    <citation type="submission" date="2019-06" db="EMBL/GenBank/DDBJ databases">
        <title>Genome Sequence of the Brown Rot Fungal Pathogen Monilinia fructicola.</title>
        <authorList>
            <person name="De Miccolis Angelini R.M."/>
            <person name="Landi L."/>
            <person name="Abate D."/>
            <person name="Pollastro S."/>
            <person name="Romanazzi G."/>
            <person name="Faretra F."/>
        </authorList>
    </citation>
    <scope>NUCLEOTIDE SEQUENCE [LARGE SCALE GENOMIC DNA]</scope>
    <source>
        <strain evidence="2 3">Mfrc123</strain>
    </source>
</reference>
<evidence type="ECO:0000256" key="1">
    <source>
        <dbReference type="SAM" id="MobiDB-lite"/>
    </source>
</evidence>
<proteinExistence type="predicted"/>
<feature type="region of interest" description="Disordered" evidence="1">
    <location>
        <begin position="1"/>
        <end position="98"/>
    </location>
</feature>
<dbReference type="EMBL" id="VICG01000014">
    <property type="protein sequence ID" value="KAA8564770.1"/>
    <property type="molecule type" value="Genomic_DNA"/>
</dbReference>
<keyword evidence="3" id="KW-1185">Reference proteome</keyword>
<feature type="region of interest" description="Disordered" evidence="1">
    <location>
        <begin position="258"/>
        <end position="322"/>
    </location>
</feature>
<evidence type="ECO:0000313" key="2">
    <source>
        <dbReference type="EMBL" id="KAA8564770.1"/>
    </source>
</evidence>
<organism evidence="2 3">
    <name type="scientific">Monilinia fructicola</name>
    <name type="common">Brown rot fungus</name>
    <name type="synonym">Ciboria fructicola</name>
    <dbReference type="NCBI Taxonomy" id="38448"/>
    <lineage>
        <taxon>Eukaryota</taxon>
        <taxon>Fungi</taxon>
        <taxon>Dikarya</taxon>
        <taxon>Ascomycota</taxon>
        <taxon>Pezizomycotina</taxon>
        <taxon>Leotiomycetes</taxon>
        <taxon>Helotiales</taxon>
        <taxon>Sclerotiniaceae</taxon>
        <taxon>Monilinia</taxon>
    </lineage>
</organism>
<sequence>MRASLPSMQSNMYTQESSKLGLMRPTSSNSSKRSVSGMKQLLPLKLSSPQTPDFDSRSTSVSVKRTTFGQLGRVGGLSNPGDGEENRLASPSRKSVRPARYRDTPIFSKSGSLLLGGSLYQDKCPKCFNEAGCTTSCIIDEYESFSDATSSKGYSSDYSDRHTPSVASSPISSKRRYQTDSEFSFKCLGEPSQDSESSWFGRPNIQRVNSRSSSMNIEEWLSDSASSMCEGSDDDDSDDFFACATALAPAKAHVVQVNHKHSPRLSTPRLSITIPPPQPKTNANLKHSDSSALRKLTSRSPINDLAMSSPPTSPEEPASSNLARNQHGLLSPIDLSPTPASPDTILDIVAAIEDCTSNFPTKMLLADAPCISSIRSHLKATSRLSAAQKSPQKLASPTLPKTFNQNRPKYLSHRNRPQTICLSPTSDSQSFTSRIPTTPPSTPPSSVDFSISSTPSPKTNQILHPPNLCLSTRSRKPPTTPHHLPNLF</sequence>
<feature type="compositionally biased region" description="Low complexity" evidence="1">
    <location>
        <begin position="57"/>
        <end position="67"/>
    </location>
</feature>
<feature type="compositionally biased region" description="Polar residues" evidence="1">
    <location>
        <begin position="25"/>
        <end position="34"/>
    </location>
</feature>
<feature type="compositionally biased region" description="Polar residues" evidence="1">
    <location>
        <begin position="382"/>
        <end position="407"/>
    </location>
</feature>
<name>A0A5M9J896_MONFR</name>
<dbReference type="Proteomes" id="UP000322873">
    <property type="component" value="Unassembled WGS sequence"/>
</dbReference>
<feature type="compositionally biased region" description="Polar residues" evidence="1">
    <location>
        <begin position="1"/>
        <end position="18"/>
    </location>
</feature>
<protein>
    <submittedName>
        <fullName evidence="2">Uncharacterized protein</fullName>
    </submittedName>
</protein>
<feature type="region of interest" description="Disordered" evidence="1">
    <location>
        <begin position="153"/>
        <end position="174"/>
    </location>
</feature>
<feature type="compositionally biased region" description="Polar residues" evidence="1">
    <location>
        <begin position="417"/>
        <end position="435"/>
    </location>
</feature>
<comment type="caution">
    <text evidence="2">The sequence shown here is derived from an EMBL/GenBank/DDBJ whole genome shotgun (WGS) entry which is preliminary data.</text>
</comment>